<evidence type="ECO:0000256" key="5">
    <source>
        <dbReference type="ARBA" id="ARBA00023043"/>
    </source>
</evidence>
<dbReference type="GO" id="GO:0016020">
    <property type="term" value="C:membrane"/>
    <property type="evidence" value="ECO:0007669"/>
    <property type="project" value="UniProtKB-SubCell"/>
</dbReference>
<feature type="transmembrane region" description="Helical" evidence="8">
    <location>
        <begin position="729"/>
        <end position="747"/>
    </location>
</feature>
<gene>
    <name evidence="10" type="ORF">SDRG_07794</name>
</gene>
<evidence type="ECO:0000256" key="7">
    <source>
        <dbReference type="PROSITE-ProRule" id="PRU00023"/>
    </source>
</evidence>
<dbReference type="InterPro" id="IPR002110">
    <property type="entry name" value="Ankyrin_rpt"/>
</dbReference>
<dbReference type="Gene3D" id="1.10.287.70">
    <property type="match status" value="1"/>
</dbReference>
<dbReference type="EMBL" id="JH767154">
    <property type="protein sequence ID" value="EQC34464.1"/>
    <property type="molecule type" value="Genomic_DNA"/>
</dbReference>
<dbReference type="GeneID" id="19948521"/>
<dbReference type="RefSeq" id="XP_008611870.1">
    <property type="nucleotide sequence ID" value="XM_008613648.1"/>
</dbReference>
<keyword evidence="4 8" id="KW-1133">Transmembrane helix</keyword>
<comment type="subcellular location">
    <subcellularLocation>
        <location evidence="1">Membrane</location>
        <topology evidence="1">Multi-pass membrane protein</topology>
    </subcellularLocation>
</comment>
<organism evidence="10 11">
    <name type="scientific">Saprolegnia diclina (strain VS20)</name>
    <dbReference type="NCBI Taxonomy" id="1156394"/>
    <lineage>
        <taxon>Eukaryota</taxon>
        <taxon>Sar</taxon>
        <taxon>Stramenopiles</taxon>
        <taxon>Oomycota</taxon>
        <taxon>Saprolegniomycetes</taxon>
        <taxon>Saprolegniales</taxon>
        <taxon>Saprolegniaceae</taxon>
        <taxon>Saprolegnia</taxon>
    </lineage>
</organism>
<feature type="repeat" description="ANK" evidence="7">
    <location>
        <begin position="381"/>
        <end position="413"/>
    </location>
</feature>
<evidence type="ECO:0000256" key="3">
    <source>
        <dbReference type="ARBA" id="ARBA00022737"/>
    </source>
</evidence>
<evidence type="ECO:0000313" key="10">
    <source>
        <dbReference type="EMBL" id="EQC34464.1"/>
    </source>
</evidence>
<dbReference type="InParanoid" id="T0Q9C5"/>
<dbReference type="AlphaFoldDB" id="T0Q9C5"/>
<evidence type="ECO:0000256" key="1">
    <source>
        <dbReference type="ARBA" id="ARBA00004141"/>
    </source>
</evidence>
<dbReference type="InterPro" id="IPR005821">
    <property type="entry name" value="Ion_trans_dom"/>
</dbReference>
<dbReference type="eggNOG" id="KOG4177">
    <property type="taxonomic scope" value="Eukaryota"/>
</dbReference>
<keyword evidence="2 8" id="KW-0812">Transmembrane</keyword>
<dbReference type="Pfam" id="PF00520">
    <property type="entry name" value="Ion_trans"/>
    <property type="match status" value="1"/>
</dbReference>
<dbReference type="PROSITE" id="PS50088">
    <property type="entry name" value="ANK_REPEAT"/>
    <property type="match status" value="2"/>
</dbReference>
<accession>T0Q9C5</accession>
<feature type="transmembrane region" description="Helical" evidence="8">
    <location>
        <begin position="590"/>
        <end position="614"/>
    </location>
</feature>
<evidence type="ECO:0000313" key="11">
    <source>
        <dbReference type="Proteomes" id="UP000030762"/>
    </source>
</evidence>
<feature type="domain" description="Ion transport" evidence="9">
    <location>
        <begin position="704"/>
        <end position="879"/>
    </location>
</feature>
<evidence type="ECO:0000256" key="4">
    <source>
        <dbReference type="ARBA" id="ARBA00022989"/>
    </source>
</evidence>
<feature type="transmembrane region" description="Helical" evidence="8">
    <location>
        <begin position="695"/>
        <end position="717"/>
    </location>
</feature>
<feature type="transmembrane region" description="Helical" evidence="8">
    <location>
        <begin position="767"/>
        <end position="788"/>
    </location>
</feature>
<dbReference type="PROSITE" id="PS50297">
    <property type="entry name" value="ANK_REP_REGION"/>
    <property type="match status" value="2"/>
</dbReference>
<keyword evidence="3" id="KW-0677">Repeat</keyword>
<feature type="repeat" description="ANK" evidence="7">
    <location>
        <begin position="348"/>
        <end position="380"/>
    </location>
</feature>
<dbReference type="Gene3D" id="1.25.40.20">
    <property type="entry name" value="Ankyrin repeat-containing domain"/>
    <property type="match status" value="3"/>
</dbReference>
<keyword evidence="6 8" id="KW-0472">Membrane</keyword>
<dbReference type="GO" id="GO:0005216">
    <property type="term" value="F:monoatomic ion channel activity"/>
    <property type="evidence" value="ECO:0007669"/>
    <property type="project" value="InterPro"/>
</dbReference>
<evidence type="ECO:0000256" key="8">
    <source>
        <dbReference type="SAM" id="Phobius"/>
    </source>
</evidence>
<dbReference type="PANTHER" id="PTHR24198">
    <property type="entry name" value="ANKYRIN REPEAT AND PROTEIN KINASE DOMAIN-CONTAINING PROTEIN"/>
    <property type="match status" value="1"/>
</dbReference>
<keyword evidence="11" id="KW-1185">Reference proteome</keyword>
<evidence type="ECO:0000256" key="6">
    <source>
        <dbReference type="ARBA" id="ARBA00023136"/>
    </source>
</evidence>
<name>T0Q9C5_SAPDV</name>
<dbReference type="OrthoDB" id="78684at2759"/>
<evidence type="ECO:0000256" key="2">
    <source>
        <dbReference type="ARBA" id="ARBA00022692"/>
    </source>
</evidence>
<dbReference type="SMART" id="SM00248">
    <property type="entry name" value="ANK"/>
    <property type="match status" value="6"/>
</dbReference>
<dbReference type="Proteomes" id="UP000030762">
    <property type="component" value="Unassembled WGS sequence"/>
</dbReference>
<dbReference type="SUPFAM" id="SSF48403">
    <property type="entry name" value="Ankyrin repeat"/>
    <property type="match status" value="2"/>
</dbReference>
<dbReference type="VEuPathDB" id="FungiDB:SDRG_07794"/>
<sequence length="1148" mass="127502">MLLGAGADINAVDTRGNTVLHTAVASLDGNRDAHCAFLSRLLVVCSKASLDAENTDRKLASDVTENPKLRAVLAQEREFRSQFPLHFMARANDVDSVNERLLSLMAEVVEVALLRRDMHENTVLMYAVEALDSNAERQVLDILLPYCSKESLMLHTKGERTIVGCLLQKGLVCLPTADGANNAVTLEALRSLVDEKQQLLDYTRHTIRAHEGVPPRTCAGDCIEARRTSDDNLAKLARDKKWGELRSRLKATQDIANINELNDEGCTALHHVCGYGDVRTLTLLLQQTHLQINIQSSSNKAPVEFASEKDQPECVRLLLQAGAHHGVPRAAGKTALHVATEKGLPTSDGSTALMTAARLGYVGHATFLINEGADVDLMDTNGHTALLHAAMQGHLAVVELLLAHRAYFDPTRDGIPIVKRLRAAVFGPWNKEQTEILQLLEKEEQARDISPAFRNKRALGMITMTTNQVFASDIFSRAIRCNTTLGPAFLNDCVDLRRYEAVFSQLDLVYGTSVSDNPLRAVLSLDLQDPDETFATQQACLEHPVFRRVLEIKWILFGRRLYFEQLLVNVVMLVAMPISSALANEKTLPWFVHGIGLSTFVIVLVSLAVTKCCLRRVVAETTRCNTFVVSIVLVFLLIAFIGTPTAALTAALLRFCDALRVTDWFGYANNGLLVVTSAYFFRVKHRERRVDIRGYASLSLGLLQLILYTVILLFAVSSLCGWIRDEIKVVLGAVLTLSLWVLSLQFLEVAPSVSYLLPMISDLLRDIWNFLILFGVFQLGLTLTYVQLFQGHVHGNDTHVSDAFGTLGQSFISTYFVAFSQTPLDSLSEFADSDNTASDRRATYTVIAIVLMVHSAIVVFVLLNMLLALMNQTVSKGLEKAKTRALMIYAQCILRLEGARLTDAKVHALMHVPGSDGMPVLHPIFSESVPRANLGLTPDQAETLQRSQVSRAAWLDQMQALDKAVMDEVGFVVDGLSHVSHFTDLNVHEIFAREFEVLATAQRQLRGDIEKARRSRGCFKKEILTKLEKQVAKDVRDLKAQLLSAWNGSTTADTADDHYKCVMLYQINQRSALDALLTKMANSILAAISNVPRDDHEKQDDQENQELRLELRVQRESTNKHIEAMKEQQVETTKQLGEILALLRSIRS</sequence>
<feature type="transmembrane region" description="Helical" evidence="8">
    <location>
        <begin position="566"/>
        <end position="584"/>
    </location>
</feature>
<dbReference type="STRING" id="1156394.T0Q9C5"/>
<reference evidence="10 11" key="1">
    <citation type="submission" date="2012-04" db="EMBL/GenBank/DDBJ databases">
        <title>The Genome Sequence of Saprolegnia declina VS20.</title>
        <authorList>
            <consortium name="The Broad Institute Genome Sequencing Platform"/>
            <person name="Russ C."/>
            <person name="Nusbaum C."/>
            <person name="Tyler B."/>
            <person name="van West P."/>
            <person name="Dieguez-Uribeondo J."/>
            <person name="de Bruijn I."/>
            <person name="Tripathy S."/>
            <person name="Jiang R."/>
            <person name="Young S.K."/>
            <person name="Zeng Q."/>
            <person name="Gargeya S."/>
            <person name="Fitzgerald M."/>
            <person name="Haas B."/>
            <person name="Abouelleil A."/>
            <person name="Alvarado L."/>
            <person name="Arachchi H.M."/>
            <person name="Berlin A."/>
            <person name="Chapman S.B."/>
            <person name="Goldberg J."/>
            <person name="Griggs A."/>
            <person name="Gujja S."/>
            <person name="Hansen M."/>
            <person name="Howarth C."/>
            <person name="Imamovic A."/>
            <person name="Larimer J."/>
            <person name="McCowen C."/>
            <person name="Montmayeur A."/>
            <person name="Murphy C."/>
            <person name="Neiman D."/>
            <person name="Pearson M."/>
            <person name="Priest M."/>
            <person name="Roberts A."/>
            <person name="Saif S."/>
            <person name="Shea T."/>
            <person name="Sisk P."/>
            <person name="Sykes S."/>
            <person name="Wortman J."/>
            <person name="Nusbaum C."/>
            <person name="Birren B."/>
        </authorList>
    </citation>
    <scope>NUCLEOTIDE SEQUENCE [LARGE SCALE GENOMIC DNA]</scope>
    <source>
        <strain evidence="10 11">VS20</strain>
    </source>
</reference>
<evidence type="ECO:0000259" key="9">
    <source>
        <dbReference type="Pfam" id="PF00520"/>
    </source>
</evidence>
<keyword evidence="5 7" id="KW-0040">ANK repeat</keyword>
<protein>
    <recommendedName>
        <fullName evidence="9">Ion transport domain-containing protein</fullName>
    </recommendedName>
</protein>
<dbReference type="InterPro" id="IPR036770">
    <property type="entry name" value="Ankyrin_rpt-contain_sf"/>
</dbReference>
<proteinExistence type="predicted"/>
<feature type="transmembrane region" description="Helical" evidence="8">
    <location>
        <begin position="844"/>
        <end position="870"/>
    </location>
</feature>
<feature type="transmembrane region" description="Helical" evidence="8">
    <location>
        <begin position="626"/>
        <end position="652"/>
    </location>
</feature>
<feature type="transmembrane region" description="Helical" evidence="8">
    <location>
        <begin position="664"/>
        <end position="683"/>
    </location>
</feature>
<dbReference type="PANTHER" id="PTHR24198:SF165">
    <property type="entry name" value="ANKYRIN REPEAT-CONTAINING PROTEIN-RELATED"/>
    <property type="match status" value="1"/>
</dbReference>
<dbReference type="Pfam" id="PF12796">
    <property type="entry name" value="Ank_2"/>
    <property type="match status" value="2"/>
</dbReference>